<gene>
    <name evidence="1" type="ORF">LR48_Vigan02g053300</name>
</gene>
<dbReference type="Gramene" id="KOM34383">
    <property type="protein sequence ID" value="KOM34383"/>
    <property type="gene ID" value="LR48_Vigan02g053300"/>
</dbReference>
<protein>
    <submittedName>
        <fullName evidence="1">Uncharacterized protein</fullName>
    </submittedName>
</protein>
<dbReference type="Proteomes" id="UP000053144">
    <property type="component" value="Chromosome 2"/>
</dbReference>
<name>A0A0L9TUW4_PHAAN</name>
<evidence type="ECO:0000313" key="1">
    <source>
        <dbReference type="EMBL" id="KOM34383.1"/>
    </source>
</evidence>
<evidence type="ECO:0000313" key="2">
    <source>
        <dbReference type="Proteomes" id="UP000053144"/>
    </source>
</evidence>
<dbReference type="AlphaFoldDB" id="A0A0L9TUW4"/>
<accession>A0A0L9TUW4</accession>
<reference evidence="2" key="1">
    <citation type="journal article" date="2015" name="Proc. Natl. Acad. Sci. U.S.A.">
        <title>Genome sequencing of adzuki bean (Vigna angularis) provides insight into high starch and low fat accumulation and domestication.</title>
        <authorList>
            <person name="Yang K."/>
            <person name="Tian Z."/>
            <person name="Chen C."/>
            <person name="Luo L."/>
            <person name="Zhao B."/>
            <person name="Wang Z."/>
            <person name="Yu L."/>
            <person name="Li Y."/>
            <person name="Sun Y."/>
            <person name="Li W."/>
            <person name="Chen Y."/>
            <person name="Li Y."/>
            <person name="Zhang Y."/>
            <person name="Ai D."/>
            <person name="Zhao J."/>
            <person name="Shang C."/>
            <person name="Ma Y."/>
            <person name="Wu B."/>
            <person name="Wang M."/>
            <person name="Gao L."/>
            <person name="Sun D."/>
            <person name="Zhang P."/>
            <person name="Guo F."/>
            <person name="Wang W."/>
            <person name="Li Y."/>
            <person name="Wang J."/>
            <person name="Varshney R.K."/>
            <person name="Wang J."/>
            <person name="Ling H.Q."/>
            <person name="Wan P."/>
        </authorList>
    </citation>
    <scope>NUCLEOTIDE SEQUENCE</scope>
    <source>
        <strain evidence="2">cv. Jingnong 6</strain>
    </source>
</reference>
<dbReference type="EMBL" id="CM003372">
    <property type="protein sequence ID" value="KOM34383.1"/>
    <property type="molecule type" value="Genomic_DNA"/>
</dbReference>
<proteinExistence type="predicted"/>
<sequence>MLLLKPFSNPNLKSPLSNVVKTSSIERTEGLRSVFPKCGYASLPKQSRSANTVGQSPWLVETFICLEIPICETLGWFLPVGRDKVELQLPSTPSRY</sequence>
<organism evidence="1 2">
    <name type="scientific">Phaseolus angularis</name>
    <name type="common">Azuki bean</name>
    <name type="synonym">Vigna angularis</name>
    <dbReference type="NCBI Taxonomy" id="3914"/>
    <lineage>
        <taxon>Eukaryota</taxon>
        <taxon>Viridiplantae</taxon>
        <taxon>Streptophyta</taxon>
        <taxon>Embryophyta</taxon>
        <taxon>Tracheophyta</taxon>
        <taxon>Spermatophyta</taxon>
        <taxon>Magnoliopsida</taxon>
        <taxon>eudicotyledons</taxon>
        <taxon>Gunneridae</taxon>
        <taxon>Pentapetalae</taxon>
        <taxon>rosids</taxon>
        <taxon>fabids</taxon>
        <taxon>Fabales</taxon>
        <taxon>Fabaceae</taxon>
        <taxon>Papilionoideae</taxon>
        <taxon>50 kb inversion clade</taxon>
        <taxon>NPAAA clade</taxon>
        <taxon>indigoferoid/millettioid clade</taxon>
        <taxon>Phaseoleae</taxon>
        <taxon>Vigna</taxon>
    </lineage>
</organism>